<dbReference type="GO" id="GO:0009116">
    <property type="term" value="P:nucleoside metabolic process"/>
    <property type="evidence" value="ECO:0007669"/>
    <property type="project" value="InterPro"/>
</dbReference>
<keyword evidence="1" id="KW-0378">Hydrolase</keyword>
<dbReference type="RefSeq" id="WP_093099907.1">
    <property type="nucleotide sequence ID" value="NZ_FNGK01000005.1"/>
</dbReference>
<dbReference type="GO" id="GO:0019284">
    <property type="term" value="P:L-methionine salvage from S-adenosylmethionine"/>
    <property type="evidence" value="ECO:0007669"/>
    <property type="project" value="TreeGrafter"/>
</dbReference>
<sequence length="213" mass="23625">MKTLVVAATELEIAASIPTFIETKTDYLVTGVGMVATAFALGQYLQGKSYDLLVNVGISGTFNPYHKLGALLKIKTDRVFEFGAENDQDFIPIDSLGFGNSVFVESLPETALPAEFYEIPYVDAITVNKVHGADNSIDRIKKEHGLNLLESMEGAAFFYAANKLRLPCVQVRSISNLVEKRNVENWNIPLALNELNSWLQRFLIALQDQKPLL</sequence>
<evidence type="ECO:0000256" key="1">
    <source>
        <dbReference type="HAMAP-Rule" id="MF_00991"/>
    </source>
</evidence>
<evidence type="ECO:0000256" key="2">
    <source>
        <dbReference type="NCBIfam" id="TIGR03664"/>
    </source>
</evidence>
<protein>
    <recommendedName>
        <fullName evidence="1 2">Futalosine hydrolase</fullName>
        <shortName evidence="1">FL hydrolase</shortName>
        <ecNumber evidence="1 2">3.2.2.26</ecNumber>
    </recommendedName>
    <alternativeName>
        <fullName evidence="1">Futalosine nucleosidase</fullName>
    </alternativeName>
    <alternativeName>
        <fullName evidence="1">Menaquinone biosynthetic enzyme MqnB</fullName>
    </alternativeName>
</protein>
<proteinExistence type="inferred from homology"/>
<dbReference type="InterPro" id="IPR000845">
    <property type="entry name" value="Nucleoside_phosphorylase_d"/>
</dbReference>
<dbReference type="GO" id="GO:0008930">
    <property type="term" value="F:methylthioadenosine nucleosidase activity"/>
    <property type="evidence" value="ECO:0007669"/>
    <property type="project" value="TreeGrafter"/>
</dbReference>
<organism evidence="4 5">
    <name type="scientific">Sphingobacterium mizutaii</name>
    <dbReference type="NCBI Taxonomy" id="1010"/>
    <lineage>
        <taxon>Bacteria</taxon>
        <taxon>Pseudomonadati</taxon>
        <taxon>Bacteroidota</taxon>
        <taxon>Sphingobacteriia</taxon>
        <taxon>Sphingobacteriales</taxon>
        <taxon>Sphingobacteriaceae</taxon>
        <taxon>Sphingobacterium</taxon>
    </lineage>
</organism>
<dbReference type="Proteomes" id="UP000215355">
    <property type="component" value="Chromosome 1"/>
</dbReference>
<comment type="similarity">
    <text evidence="1">Belongs to the PNP/UDP phosphorylase family. Futalosine hydrolase subfamily.</text>
</comment>
<comment type="catalytic activity">
    <reaction evidence="1">
        <text>futalosine + H2O = dehypoxanthine futalosine + hypoxanthine</text>
        <dbReference type="Rhea" id="RHEA:25904"/>
        <dbReference type="ChEBI" id="CHEBI:15377"/>
        <dbReference type="ChEBI" id="CHEBI:17368"/>
        <dbReference type="ChEBI" id="CHEBI:58863"/>
        <dbReference type="ChEBI" id="CHEBI:58864"/>
        <dbReference type="EC" id="3.2.2.26"/>
    </reaction>
</comment>
<dbReference type="EMBL" id="LT906468">
    <property type="protein sequence ID" value="SNV65917.1"/>
    <property type="molecule type" value="Genomic_DNA"/>
</dbReference>
<feature type="domain" description="Nucleoside phosphorylase" evidence="3">
    <location>
        <begin position="29"/>
        <end position="184"/>
    </location>
</feature>
<accession>A0AAJ4XGH2</accession>
<dbReference type="EC" id="3.2.2.26" evidence="1 2"/>
<name>A0AAJ4XGH2_9SPHI</name>
<dbReference type="SUPFAM" id="SSF53167">
    <property type="entry name" value="Purine and uridine phosphorylases"/>
    <property type="match status" value="1"/>
</dbReference>
<dbReference type="GO" id="GO:0009234">
    <property type="term" value="P:menaquinone biosynthetic process"/>
    <property type="evidence" value="ECO:0007669"/>
    <property type="project" value="UniProtKB-UniRule"/>
</dbReference>
<comment type="pathway">
    <text evidence="1">Quinol/quinone metabolism; menaquinone biosynthesis.</text>
</comment>
<dbReference type="PANTHER" id="PTHR46832:SF2">
    <property type="entry name" value="FUTALOSINE HYDROLASE"/>
    <property type="match status" value="1"/>
</dbReference>
<dbReference type="Pfam" id="PF01048">
    <property type="entry name" value="PNP_UDP_1"/>
    <property type="match status" value="1"/>
</dbReference>
<dbReference type="KEGG" id="smiz:4412673_04064"/>
<reference evidence="4 5" key="1">
    <citation type="submission" date="2017-06" db="EMBL/GenBank/DDBJ databases">
        <authorList>
            <consortium name="Pathogen Informatics"/>
        </authorList>
    </citation>
    <scope>NUCLEOTIDE SEQUENCE [LARGE SCALE GENOMIC DNA]</scope>
    <source>
        <strain evidence="4 5">NCTC12149</strain>
    </source>
</reference>
<dbReference type="AlphaFoldDB" id="A0AAJ4XGH2"/>
<dbReference type="InterPro" id="IPR035994">
    <property type="entry name" value="Nucleoside_phosphorylase_sf"/>
</dbReference>
<dbReference type="PANTHER" id="PTHR46832">
    <property type="entry name" value="5'-METHYLTHIOADENOSINE/S-ADENOSYLHOMOCYSTEINE NUCLEOSIDASE"/>
    <property type="match status" value="1"/>
</dbReference>
<gene>
    <name evidence="1" type="primary">mqnB</name>
    <name evidence="4" type="ORF">SAMEA4412673_04064</name>
</gene>
<dbReference type="GO" id="GO:0008782">
    <property type="term" value="F:adenosylhomocysteine nucleosidase activity"/>
    <property type="evidence" value="ECO:0007669"/>
    <property type="project" value="TreeGrafter"/>
</dbReference>
<dbReference type="GO" id="GO:0005829">
    <property type="term" value="C:cytosol"/>
    <property type="evidence" value="ECO:0007669"/>
    <property type="project" value="TreeGrafter"/>
</dbReference>
<comment type="function">
    <text evidence="1">Catalyzes the hydrolysis of futalosine (FL) to dehypoxanthine futalosine (DHFL) and hypoxanthine, a step in the biosynthesis of menaquinone (MK, vitamin K2).</text>
</comment>
<dbReference type="HAMAP" id="MF_00991">
    <property type="entry name" value="MqnB"/>
    <property type="match status" value="1"/>
</dbReference>
<evidence type="ECO:0000313" key="4">
    <source>
        <dbReference type="EMBL" id="SNV65917.1"/>
    </source>
</evidence>
<dbReference type="NCBIfam" id="TIGR03664">
    <property type="entry name" value="fut_nucase"/>
    <property type="match status" value="1"/>
</dbReference>
<evidence type="ECO:0000313" key="5">
    <source>
        <dbReference type="Proteomes" id="UP000215355"/>
    </source>
</evidence>
<evidence type="ECO:0000259" key="3">
    <source>
        <dbReference type="Pfam" id="PF01048"/>
    </source>
</evidence>
<dbReference type="Gene3D" id="3.40.50.1580">
    <property type="entry name" value="Nucleoside phosphorylase domain"/>
    <property type="match status" value="1"/>
</dbReference>
<dbReference type="InterPro" id="IPR019963">
    <property type="entry name" value="FL_hydrolase_MqnB"/>
</dbReference>
<keyword evidence="1" id="KW-0474">Menaquinone biosynthesis</keyword>